<dbReference type="eggNOG" id="COG1970">
    <property type="taxonomic scope" value="Bacteria"/>
</dbReference>
<keyword evidence="6 10" id="KW-1133">Transmembrane helix</keyword>
<dbReference type="InterPro" id="IPR001185">
    <property type="entry name" value="MS_channel"/>
</dbReference>
<keyword evidence="9 10" id="KW-0407">Ion channel</keyword>
<proteinExistence type="inferred from homology"/>
<evidence type="ECO:0000256" key="2">
    <source>
        <dbReference type="ARBA" id="ARBA00007254"/>
    </source>
</evidence>
<evidence type="ECO:0000256" key="9">
    <source>
        <dbReference type="ARBA" id="ARBA00023303"/>
    </source>
</evidence>
<dbReference type="InterPro" id="IPR036019">
    <property type="entry name" value="MscL_channel"/>
</dbReference>
<evidence type="ECO:0000256" key="8">
    <source>
        <dbReference type="ARBA" id="ARBA00023136"/>
    </source>
</evidence>
<keyword evidence="8 10" id="KW-0472">Membrane</keyword>
<dbReference type="Gene3D" id="1.10.1200.120">
    <property type="entry name" value="Large-conductance mechanosensitive channel, MscL, domain 1"/>
    <property type="match status" value="1"/>
</dbReference>
<dbReference type="OrthoDB" id="9810350at2"/>
<dbReference type="Proteomes" id="UP000053718">
    <property type="component" value="Unassembled WGS sequence"/>
</dbReference>
<evidence type="ECO:0000256" key="6">
    <source>
        <dbReference type="ARBA" id="ARBA00022989"/>
    </source>
</evidence>
<evidence type="ECO:0000256" key="10">
    <source>
        <dbReference type="HAMAP-Rule" id="MF_00115"/>
    </source>
</evidence>
<dbReference type="PRINTS" id="PR01264">
    <property type="entry name" value="MECHCHANNEL"/>
</dbReference>
<dbReference type="PANTHER" id="PTHR30266">
    <property type="entry name" value="MECHANOSENSITIVE CHANNEL MSCL"/>
    <property type="match status" value="1"/>
</dbReference>
<evidence type="ECO:0000256" key="3">
    <source>
        <dbReference type="ARBA" id="ARBA00022448"/>
    </source>
</evidence>
<keyword evidence="10" id="KW-0997">Cell inner membrane</keyword>
<evidence type="ECO:0000313" key="11">
    <source>
        <dbReference type="EMBL" id="KFZ29489.1"/>
    </source>
</evidence>
<dbReference type="Pfam" id="PF01741">
    <property type="entry name" value="MscL"/>
    <property type="match status" value="1"/>
</dbReference>
<dbReference type="PROSITE" id="PS01327">
    <property type="entry name" value="MSCL"/>
    <property type="match status" value="1"/>
</dbReference>
<dbReference type="EMBL" id="JPIN01000002">
    <property type="protein sequence ID" value="KFZ29489.1"/>
    <property type="molecule type" value="Genomic_DNA"/>
</dbReference>
<dbReference type="GO" id="GO:0005886">
    <property type="term" value="C:plasma membrane"/>
    <property type="evidence" value="ECO:0007669"/>
    <property type="project" value="UniProtKB-SubCell"/>
</dbReference>
<dbReference type="HAMAP" id="MF_00115">
    <property type="entry name" value="MscL"/>
    <property type="match status" value="1"/>
</dbReference>
<dbReference type="InterPro" id="IPR037673">
    <property type="entry name" value="MSC/AndL"/>
</dbReference>
<name>A0A094IUH4_9GAMM</name>
<comment type="caution">
    <text evidence="11">The sequence shown here is derived from an EMBL/GenBank/DDBJ whole genome shotgun (WGS) entry which is preliminary data.</text>
</comment>
<comment type="function">
    <text evidence="10">Channel that opens in response to stretch forces in the membrane lipid bilayer. May participate in the regulation of osmotic pressure changes within the cell.</text>
</comment>
<dbReference type="NCBIfam" id="TIGR00220">
    <property type="entry name" value="mscL"/>
    <property type="match status" value="1"/>
</dbReference>
<evidence type="ECO:0000256" key="7">
    <source>
        <dbReference type="ARBA" id="ARBA00023065"/>
    </source>
</evidence>
<gene>
    <name evidence="10" type="primary">mscL</name>
    <name evidence="11" type="ORF">IDAT_03850</name>
</gene>
<organism evidence="11 12">
    <name type="scientific">Pseudidiomarina atlantica</name>
    <dbReference type="NCBI Taxonomy" id="1517416"/>
    <lineage>
        <taxon>Bacteria</taxon>
        <taxon>Pseudomonadati</taxon>
        <taxon>Pseudomonadota</taxon>
        <taxon>Gammaproteobacteria</taxon>
        <taxon>Alteromonadales</taxon>
        <taxon>Idiomarinaceae</taxon>
        <taxon>Pseudidiomarina</taxon>
    </lineage>
</organism>
<keyword evidence="12" id="KW-1185">Reference proteome</keyword>
<dbReference type="GO" id="GO:0008381">
    <property type="term" value="F:mechanosensitive monoatomic ion channel activity"/>
    <property type="evidence" value="ECO:0007669"/>
    <property type="project" value="UniProtKB-UniRule"/>
</dbReference>
<comment type="subcellular location">
    <subcellularLocation>
        <location evidence="10">Cell inner membrane</location>
        <topology evidence="10">Multi-pass membrane protein</topology>
    </subcellularLocation>
    <subcellularLocation>
        <location evidence="1">Cell membrane</location>
        <topology evidence="1">Multi-pass membrane protein</topology>
    </subcellularLocation>
</comment>
<protein>
    <recommendedName>
        <fullName evidence="10">Large-conductance mechanosensitive channel</fullName>
    </recommendedName>
</protein>
<feature type="transmembrane region" description="Helical" evidence="10">
    <location>
        <begin position="83"/>
        <end position="106"/>
    </location>
</feature>
<keyword evidence="5 10" id="KW-0812">Transmembrane</keyword>
<dbReference type="NCBIfam" id="NF001843">
    <property type="entry name" value="PRK00567.1-4"/>
    <property type="match status" value="1"/>
</dbReference>
<evidence type="ECO:0000256" key="5">
    <source>
        <dbReference type="ARBA" id="ARBA00022692"/>
    </source>
</evidence>
<evidence type="ECO:0000313" key="12">
    <source>
        <dbReference type="Proteomes" id="UP000053718"/>
    </source>
</evidence>
<comment type="caution">
    <text evidence="10">Lacks conserved residue(s) required for the propagation of feature annotation.</text>
</comment>
<keyword evidence="4 10" id="KW-1003">Cell membrane</keyword>
<reference evidence="11 12" key="1">
    <citation type="submission" date="2014-06" db="EMBL/GenBank/DDBJ databases">
        <title>Draft genome sequence of Idiomarina sp. MCCC 1A10513.</title>
        <authorList>
            <person name="Du J."/>
            <person name="Lai Q."/>
            <person name="Shao Z."/>
        </authorList>
    </citation>
    <scope>NUCLEOTIDE SEQUENCE [LARGE SCALE GENOMIC DNA]</scope>
    <source>
        <strain evidence="11 12">MCCC 1A10513</strain>
    </source>
</reference>
<dbReference type="STRING" id="1517416.IDAT_03850"/>
<comment type="similarity">
    <text evidence="2 10">Belongs to the MscL family.</text>
</comment>
<comment type="subunit">
    <text evidence="10">Homopentamer.</text>
</comment>
<keyword evidence="7 10" id="KW-0406">Ion transport</keyword>
<evidence type="ECO:0000256" key="4">
    <source>
        <dbReference type="ARBA" id="ARBA00022475"/>
    </source>
</evidence>
<dbReference type="PANTHER" id="PTHR30266:SF2">
    <property type="entry name" value="LARGE-CONDUCTANCE MECHANOSENSITIVE CHANNEL"/>
    <property type="match status" value="1"/>
</dbReference>
<accession>A0A094IUH4</accession>
<evidence type="ECO:0000256" key="1">
    <source>
        <dbReference type="ARBA" id="ARBA00004651"/>
    </source>
</evidence>
<dbReference type="AlphaFoldDB" id="A0A094IUH4"/>
<dbReference type="InterPro" id="IPR019823">
    <property type="entry name" value="Mechanosensitive_channel_CS"/>
</dbReference>
<sequence length="156" mass="16636">MLNEFKKFAMKGNVVDMAVGIIIGGAFSTIVKSFVADIIMPPIGLLLGGVDFTDMFVVLRAGTEKLGPYATLADAQAAGAVTVNYGLFITNTISFIIVAFAVFWLVKAMNSLKAKEEPAPVTTKTCEFCFSAIPLKATRCPSCTSQLQVDLKSEPS</sequence>
<dbReference type="SUPFAM" id="SSF81330">
    <property type="entry name" value="Gated mechanosensitive channel"/>
    <property type="match status" value="1"/>
</dbReference>
<keyword evidence="3 10" id="KW-0813">Transport</keyword>